<evidence type="ECO:0000259" key="1">
    <source>
        <dbReference type="SMART" id="SM00849"/>
    </source>
</evidence>
<protein>
    <submittedName>
        <fullName evidence="2">MBL fold metallo-hydrolase</fullName>
    </submittedName>
</protein>
<dbReference type="CDD" id="cd07716">
    <property type="entry name" value="RNaseZ_short-form-like_MBL-fold"/>
    <property type="match status" value="1"/>
</dbReference>
<evidence type="ECO:0000313" key="3">
    <source>
        <dbReference type="Proteomes" id="UP000318578"/>
    </source>
</evidence>
<keyword evidence="3" id="KW-1185">Reference proteome</keyword>
<comment type="caution">
    <text evidence="2">The sequence shown here is derived from an EMBL/GenBank/DDBJ whole genome shotgun (WGS) entry which is preliminary data.</text>
</comment>
<dbReference type="Pfam" id="PF12706">
    <property type="entry name" value="Lactamase_B_2"/>
    <property type="match status" value="1"/>
</dbReference>
<dbReference type="AlphaFoldDB" id="A0A557ZUA6"/>
<dbReference type="PANTHER" id="PTHR46018:SF4">
    <property type="entry name" value="METALLO-HYDROLASE YHFI-RELATED"/>
    <property type="match status" value="1"/>
</dbReference>
<gene>
    <name evidence="2" type="ORF">FNH06_36050</name>
</gene>
<proteinExistence type="predicted"/>
<dbReference type="GO" id="GO:0042781">
    <property type="term" value="F:3'-tRNA processing endoribonuclease activity"/>
    <property type="evidence" value="ECO:0007669"/>
    <property type="project" value="TreeGrafter"/>
</dbReference>
<dbReference type="Gene3D" id="3.60.15.10">
    <property type="entry name" value="Ribonuclease Z/Hydroxyacylglutathione hydrolase-like"/>
    <property type="match status" value="1"/>
</dbReference>
<evidence type="ECO:0000313" key="2">
    <source>
        <dbReference type="EMBL" id="TVT15570.1"/>
    </source>
</evidence>
<feature type="domain" description="Metallo-beta-lactamase" evidence="1">
    <location>
        <begin position="19"/>
        <end position="205"/>
    </location>
</feature>
<dbReference type="InterPro" id="IPR036866">
    <property type="entry name" value="RibonucZ/Hydroxyglut_hydro"/>
</dbReference>
<name>A0A557ZUA6_9PSEU</name>
<dbReference type="EMBL" id="VJZA01000115">
    <property type="protein sequence ID" value="TVT15570.1"/>
    <property type="molecule type" value="Genomic_DNA"/>
</dbReference>
<keyword evidence="2" id="KW-0378">Hydrolase</keyword>
<organism evidence="2 3">
    <name type="scientific">Amycolatopsis acidiphila</name>
    <dbReference type="NCBI Taxonomy" id="715473"/>
    <lineage>
        <taxon>Bacteria</taxon>
        <taxon>Bacillati</taxon>
        <taxon>Actinomycetota</taxon>
        <taxon>Actinomycetes</taxon>
        <taxon>Pseudonocardiales</taxon>
        <taxon>Pseudonocardiaceae</taxon>
        <taxon>Amycolatopsis</taxon>
    </lineage>
</organism>
<dbReference type="SMART" id="SM00849">
    <property type="entry name" value="Lactamase_B"/>
    <property type="match status" value="1"/>
</dbReference>
<dbReference type="InterPro" id="IPR001279">
    <property type="entry name" value="Metallo-B-lactamas"/>
</dbReference>
<dbReference type="Proteomes" id="UP000318578">
    <property type="component" value="Unassembled WGS sequence"/>
</dbReference>
<accession>A0A557ZUA6</accession>
<reference evidence="2 3" key="1">
    <citation type="submission" date="2019-07" db="EMBL/GenBank/DDBJ databases">
        <title>New species of Amycolatopsis and Streptomyces.</title>
        <authorList>
            <person name="Duangmal K."/>
            <person name="Teo W.F.A."/>
            <person name="Lipun K."/>
        </authorList>
    </citation>
    <scope>NUCLEOTIDE SEQUENCE [LARGE SCALE GENOMIC DNA]</scope>
    <source>
        <strain evidence="2 3">JCM 30562</strain>
    </source>
</reference>
<dbReference type="OrthoDB" id="9800940at2"/>
<dbReference type="PANTHER" id="PTHR46018">
    <property type="entry name" value="ZINC PHOSPHODIESTERASE ELAC PROTEIN 1"/>
    <property type="match status" value="1"/>
</dbReference>
<dbReference type="SUPFAM" id="SSF56281">
    <property type="entry name" value="Metallo-hydrolase/oxidoreductase"/>
    <property type="match status" value="1"/>
</dbReference>
<sequence>MTRLTVLGSCGAWPEHGRACSGFLLEHDGFRLVLDLGYGTAARLEPAVDAVLVTHAHPDHCVDVSALGRRHHHTGEGLLPLYCPPGVLRVLEALEPRPHPTTVFDVHDLAEATTVGPFRLQARPLPHHVPSFGVRLSAPGVTVAYTGDTGPTPELAELARDADLFIADATLQGTPPSTGPRYLLTAGEAGAWAARANAKRVLLTHFWPGSDRAVSIAEARAAFNGELLAASEGLEVAF</sequence>
<dbReference type="RefSeq" id="WP_144645124.1">
    <property type="nucleotide sequence ID" value="NZ_BNAX01000026.1"/>
</dbReference>